<feature type="domain" description="PAP-associated" evidence="11">
    <location>
        <begin position="260"/>
        <end position="328"/>
    </location>
</feature>
<feature type="domain" description="Poly(A) RNA polymerase mitochondrial-like central palm" evidence="12">
    <location>
        <begin position="39"/>
        <end position="163"/>
    </location>
</feature>
<dbReference type="GO" id="GO:0046872">
    <property type="term" value="F:metal ion binding"/>
    <property type="evidence" value="ECO:0007669"/>
    <property type="project" value="UniProtKB-KW"/>
</dbReference>
<gene>
    <name evidence="13" type="ORF">BCR37DRAFT_343108</name>
</gene>
<dbReference type="EC" id="2.7.7.19" evidence="5"/>
<keyword evidence="7" id="KW-0808">Transferase</keyword>
<feature type="compositionally biased region" description="Polar residues" evidence="10">
    <location>
        <begin position="412"/>
        <end position="426"/>
    </location>
</feature>
<evidence type="ECO:0000256" key="6">
    <source>
        <dbReference type="ARBA" id="ARBA00022490"/>
    </source>
</evidence>
<comment type="cofactor">
    <cofactor evidence="1">
        <name>Mn(2+)</name>
        <dbReference type="ChEBI" id="CHEBI:29035"/>
    </cofactor>
</comment>
<dbReference type="GO" id="GO:0005737">
    <property type="term" value="C:cytoplasm"/>
    <property type="evidence" value="ECO:0007669"/>
    <property type="project" value="UniProtKB-SubCell"/>
</dbReference>
<dbReference type="OrthoDB" id="407432at2759"/>
<comment type="cofactor">
    <cofactor evidence="2">
        <name>Mg(2+)</name>
        <dbReference type="ChEBI" id="CHEBI:18420"/>
    </cofactor>
</comment>
<dbReference type="Proteomes" id="UP000193685">
    <property type="component" value="Unassembled WGS sequence"/>
</dbReference>
<comment type="similarity">
    <text evidence="4">Belongs to the DNA polymerase type-B-like family.</text>
</comment>
<proteinExistence type="inferred from homology"/>
<evidence type="ECO:0000256" key="4">
    <source>
        <dbReference type="ARBA" id="ARBA00008593"/>
    </source>
</evidence>
<dbReference type="InterPro" id="IPR002058">
    <property type="entry name" value="PAP_assoc"/>
</dbReference>
<evidence type="ECO:0000256" key="1">
    <source>
        <dbReference type="ARBA" id="ARBA00001936"/>
    </source>
</evidence>
<dbReference type="PANTHER" id="PTHR12271">
    <property type="entry name" value="POLY A POLYMERASE CID PAP -RELATED"/>
    <property type="match status" value="1"/>
</dbReference>
<evidence type="ECO:0000256" key="3">
    <source>
        <dbReference type="ARBA" id="ARBA00004496"/>
    </source>
</evidence>
<dbReference type="OMA" id="SNMRWLP"/>
<keyword evidence="6" id="KW-0963">Cytoplasm</keyword>
<dbReference type="GO" id="GO:0031123">
    <property type="term" value="P:RNA 3'-end processing"/>
    <property type="evidence" value="ECO:0007669"/>
    <property type="project" value="TreeGrafter"/>
</dbReference>
<dbReference type="Pfam" id="PF03828">
    <property type="entry name" value="PAP_assoc"/>
    <property type="match status" value="1"/>
</dbReference>
<dbReference type="Pfam" id="PF22600">
    <property type="entry name" value="MTPAP-like_central"/>
    <property type="match status" value="1"/>
</dbReference>
<keyword evidence="14" id="KW-1185">Reference proteome</keyword>
<dbReference type="SUPFAM" id="SSF81631">
    <property type="entry name" value="PAP/OAS1 substrate-binding domain"/>
    <property type="match status" value="1"/>
</dbReference>
<organism evidence="13 14">
    <name type="scientific">Protomyces lactucae-debilis</name>
    <dbReference type="NCBI Taxonomy" id="2754530"/>
    <lineage>
        <taxon>Eukaryota</taxon>
        <taxon>Fungi</taxon>
        <taxon>Dikarya</taxon>
        <taxon>Ascomycota</taxon>
        <taxon>Taphrinomycotina</taxon>
        <taxon>Taphrinomycetes</taxon>
        <taxon>Taphrinales</taxon>
        <taxon>Protomycetaceae</taxon>
        <taxon>Protomyces</taxon>
    </lineage>
</organism>
<dbReference type="GO" id="GO:1990817">
    <property type="term" value="F:poly(A) RNA polymerase activity"/>
    <property type="evidence" value="ECO:0007669"/>
    <property type="project" value="UniProtKB-EC"/>
</dbReference>
<dbReference type="InterPro" id="IPR054708">
    <property type="entry name" value="MTPAP-like_central"/>
</dbReference>
<evidence type="ECO:0000259" key="11">
    <source>
        <dbReference type="Pfam" id="PF03828"/>
    </source>
</evidence>
<dbReference type="RefSeq" id="XP_040727650.1">
    <property type="nucleotide sequence ID" value="XM_040867477.1"/>
</dbReference>
<dbReference type="CDD" id="cd05402">
    <property type="entry name" value="NT_PAP_TUTase"/>
    <property type="match status" value="1"/>
</dbReference>
<evidence type="ECO:0000256" key="2">
    <source>
        <dbReference type="ARBA" id="ARBA00001946"/>
    </source>
</evidence>
<dbReference type="InterPro" id="IPR043519">
    <property type="entry name" value="NT_sf"/>
</dbReference>
<dbReference type="STRING" id="56484.A0A1Y2FU17"/>
<dbReference type="AlphaFoldDB" id="A0A1Y2FU17"/>
<dbReference type="SUPFAM" id="SSF81301">
    <property type="entry name" value="Nucleotidyltransferase"/>
    <property type="match status" value="1"/>
</dbReference>
<dbReference type="GO" id="GO:0050265">
    <property type="term" value="F:RNA uridylyltransferase activity"/>
    <property type="evidence" value="ECO:0007669"/>
    <property type="project" value="TreeGrafter"/>
</dbReference>
<reference evidence="13 14" key="1">
    <citation type="submission" date="2016-07" db="EMBL/GenBank/DDBJ databases">
        <title>Pervasive Adenine N6-methylation of Active Genes in Fungi.</title>
        <authorList>
            <consortium name="DOE Joint Genome Institute"/>
            <person name="Mondo S.J."/>
            <person name="Dannebaum R.O."/>
            <person name="Kuo R.C."/>
            <person name="Labutti K."/>
            <person name="Haridas S."/>
            <person name="Kuo A."/>
            <person name="Salamov A."/>
            <person name="Ahrendt S.R."/>
            <person name="Lipzen A."/>
            <person name="Sullivan W."/>
            <person name="Andreopoulos W.B."/>
            <person name="Clum A."/>
            <person name="Lindquist E."/>
            <person name="Daum C."/>
            <person name="Ramamoorthy G.K."/>
            <person name="Gryganskyi A."/>
            <person name="Culley D."/>
            <person name="Magnuson J.K."/>
            <person name="James T.Y."/>
            <person name="O'Malley M.A."/>
            <person name="Stajich J.E."/>
            <person name="Spatafora J.W."/>
            <person name="Visel A."/>
            <person name="Grigoriev I.V."/>
        </authorList>
    </citation>
    <scope>NUCLEOTIDE SEQUENCE [LARGE SCALE GENOMIC DNA]</scope>
    <source>
        <strain evidence="13 14">12-1054</strain>
    </source>
</reference>
<protein>
    <recommendedName>
        <fullName evidence="5">polynucleotide adenylyltransferase</fullName>
        <ecNumber evidence="5">2.7.7.19</ecNumber>
    </recommendedName>
</protein>
<evidence type="ECO:0000256" key="9">
    <source>
        <dbReference type="ARBA" id="ARBA00022842"/>
    </source>
</evidence>
<name>A0A1Y2FU17_PROLT</name>
<evidence type="ECO:0000256" key="7">
    <source>
        <dbReference type="ARBA" id="ARBA00022679"/>
    </source>
</evidence>
<accession>A0A1Y2FU17</accession>
<evidence type="ECO:0000259" key="12">
    <source>
        <dbReference type="Pfam" id="PF22600"/>
    </source>
</evidence>
<sequence>MPSSSPLGATLPNSSSLAVSAAAAVVPDPLFAFTQFAVDAVRNNTVSHAELVEKERLRQELEAVLQALQPTARLVVYGSLANNLAIANCDMDLMDALHDVSVDLPALYTEALNSQGYSVKLLSKTRTPIVKVSLEHMAVPYCVDISFDNALALHNTKLIATYAACDSRVPILLMFVKLWTAVRRINDPHSGTLSSYGYALLLIFYLQNRCNSPPVLPNLQLISAMGTRSADELECSGYDIWFFKDVEKIQQAQVVKNTSSIGTLLEGFFSYFAYEFDFRDLCISIRTPGGIVTKTAKTWTQMVEHLNDRGDAKVKDRYILSIEDPFEIVHNVGRSVTRAGLYEIRGEFMAATRYVRGNKLDEILNPHRREIVAPTSSTAMHSPQQQHGTQQVSPGEGSSPTPPAVHAEARPSTGTATSTKTSQQAETVVKAE</sequence>
<dbReference type="Gene3D" id="1.10.1410.10">
    <property type="match status" value="1"/>
</dbReference>
<feature type="region of interest" description="Disordered" evidence="10">
    <location>
        <begin position="376"/>
        <end position="432"/>
    </location>
</feature>
<dbReference type="EMBL" id="MCFI01000002">
    <property type="protein sequence ID" value="ORY86794.1"/>
    <property type="molecule type" value="Genomic_DNA"/>
</dbReference>
<dbReference type="GeneID" id="63784076"/>
<evidence type="ECO:0000256" key="10">
    <source>
        <dbReference type="SAM" id="MobiDB-lite"/>
    </source>
</evidence>
<evidence type="ECO:0000256" key="5">
    <source>
        <dbReference type="ARBA" id="ARBA00012388"/>
    </source>
</evidence>
<evidence type="ECO:0000313" key="14">
    <source>
        <dbReference type="Proteomes" id="UP000193685"/>
    </source>
</evidence>
<dbReference type="PANTHER" id="PTHR12271:SF40">
    <property type="entry name" value="POLY(A) RNA POLYMERASE GLD2"/>
    <property type="match status" value="1"/>
</dbReference>
<keyword evidence="9" id="KW-0460">Magnesium</keyword>
<feature type="compositionally biased region" description="Polar residues" evidence="10">
    <location>
        <begin position="376"/>
        <end position="399"/>
    </location>
</feature>
<keyword evidence="8" id="KW-0479">Metal-binding</keyword>
<dbReference type="GO" id="GO:0010605">
    <property type="term" value="P:negative regulation of macromolecule metabolic process"/>
    <property type="evidence" value="ECO:0007669"/>
    <property type="project" value="UniProtKB-ARBA"/>
</dbReference>
<evidence type="ECO:0000256" key="8">
    <source>
        <dbReference type="ARBA" id="ARBA00022723"/>
    </source>
</evidence>
<dbReference type="Gene3D" id="3.30.460.10">
    <property type="entry name" value="Beta Polymerase, domain 2"/>
    <property type="match status" value="1"/>
</dbReference>
<evidence type="ECO:0000313" key="13">
    <source>
        <dbReference type="EMBL" id="ORY86794.1"/>
    </source>
</evidence>
<comment type="caution">
    <text evidence="13">The sequence shown here is derived from an EMBL/GenBank/DDBJ whole genome shotgun (WGS) entry which is preliminary data.</text>
</comment>
<comment type="subcellular location">
    <subcellularLocation>
        <location evidence="3">Cytoplasm</location>
    </subcellularLocation>
</comment>